<dbReference type="AlphaFoldDB" id="U4TNT9"/>
<comment type="caution">
    <text evidence="5">Lacks conserved residue(s) required for the propagation of feature annotation.</text>
</comment>
<evidence type="ECO:0000313" key="7">
    <source>
        <dbReference type="Proteomes" id="UP000030647"/>
    </source>
</evidence>
<keyword evidence="7" id="KW-1185">Reference proteome</keyword>
<organism evidence="6 7">
    <name type="scientific">Schleiferilactobacillus shenzhenensis LY-73</name>
    <dbReference type="NCBI Taxonomy" id="1231336"/>
    <lineage>
        <taxon>Bacteria</taxon>
        <taxon>Bacillati</taxon>
        <taxon>Bacillota</taxon>
        <taxon>Bacilli</taxon>
        <taxon>Lactobacillales</taxon>
        <taxon>Lactobacillaceae</taxon>
        <taxon>Schleiferilactobacillus</taxon>
    </lineage>
</organism>
<dbReference type="PANTHER" id="PTHR38452:SF1">
    <property type="entry name" value="UPF0756 MEMBRANE PROTEIN YEAL"/>
    <property type="match status" value="1"/>
</dbReference>
<dbReference type="HAMAP" id="MF_01874">
    <property type="entry name" value="UPF0756"/>
    <property type="match status" value="1"/>
</dbReference>
<evidence type="ECO:0000256" key="5">
    <source>
        <dbReference type="HAMAP-Rule" id="MF_01874"/>
    </source>
</evidence>
<evidence type="ECO:0000256" key="3">
    <source>
        <dbReference type="ARBA" id="ARBA00022989"/>
    </source>
</evidence>
<evidence type="ECO:0000256" key="4">
    <source>
        <dbReference type="ARBA" id="ARBA00023136"/>
    </source>
</evidence>
<sequence>MVGNIKKRGWMMSAQWESWLFLAAILAVALFGKNRSLIIAVLVVAAVKLLPFSDKIFATVGAQGINWGVTVISVAILVPIATGKIGFAELLNAFKSPAGYIAVGCGILVAILSAKGVGLLAASPEMTVALVFGTILGVVFLKGIAAGPVIAAGITYTILTVLHQLPAGIK</sequence>
<keyword evidence="3 5" id="KW-1133">Transmembrane helix</keyword>
<name>U4TNT9_9LACO</name>
<feature type="transmembrane region" description="Helical" evidence="5">
    <location>
        <begin position="64"/>
        <end position="87"/>
    </location>
</feature>
<dbReference type="GO" id="GO:0005886">
    <property type="term" value="C:plasma membrane"/>
    <property type="evidence" value="ECO:0007669"/>
    <property type="project" value="UniProtKB-SubCell"/>
</dbReference>
<feature type="transmembrane region" description="Helical" evidence="5">
    <location>
        <begin position="99"/>
        <end position="123"/>
    </location>
</feature>
<dbReference type="STRING" id="1231336.L248_0235"/>
<dbReference type="Pfam" id="PF04284">
    <property type="entry name" value="DUF441"/>
    <property type="match status" value="1"/>
</dbReference>
<comment type="subcellular location">
    <subcellularLocation>
        <location evidence="5">Cell membrane</location>
        <topology evidence="5">Multi-pass membrane protein</topology>
    </subcellularLocation>
</comment>
<evidence type="ECO:0000313" key="6">
    <source>
        <dbReference type="EMBL" id="ERL66556.1"/>
    </source>
</evidence>
<reference evidence="7" key="1">
    <citation type="journal article" date="2013" name="Genome Announc.">
        <title>Whole-Genome Sequencing of Lactobacillus shenzhenensis Strain LY-73T.</title>
        <authorList>
            <person name="Lin Z."/>
            <person name="Liu Z."/>
            <person name="Yang R."/>
            <person name="Zou Y."/>
            <person name="Wan D."/>
            <person name="Chen J."/>
            <person name="Guo M."/>
            <person name="Zhao J."/>
            <person name="Fang C."/>
            <person name="Yang R."/>
            <person name="Liu F."/>
        </authorList>
    </citation>
    <scope>NUCLEOTIDE SEQUENCE [LARGE SCALE GENOMIC DNA]</scope>
    <source>
        <strain evidence="7">LY-73</strain>
    </source>
</reference>
<dbReference type="InterPro" id="IPR007382">
    <property type="entry name" value="UPF0756_TM"/>
</dbReference>
<keyword evidence="1 5" id="KW-1003">Cell membrane</keyword>
<proteinExistence type="inferred from homology"/>
<protein>
    <recommendedName>
        <fullName evidence="5">UPF0756 membrane protein L248_0235</fullName>
    </recommendedName>
</protein>
<dbReference type="HOGENOM" id="CLU_125889_1_0_9"/>
<dbReference type="PANTHER" id="PTHR38452">
    <property type="entry name" value="UPF0756 MEMBRANE PROTEIN YEAL"/>
    <property type="match status" value="1"/>
</dbReference>
<feature type="transmembrane region" description="Helical" evidence="5">
    <location>
        <begin position="129"/>
        <end position="162"/>
    </location>
</feature>
<keyword evidence="4 5" id="KW-0472">Membrane</keyword>
<keyword evidence="2 5" id="KW-0812">Transmembrane</keyword>
<dbReference type="EMBL" id="KI271582">
    <property type="protein sequence ID" value="ERL66556.1"/>
    <property type="molecule type" value="Genomic_DNA"/>
</dbReference>
<accession>U4TNT9</accession>
<dbReference type="eggNOG" id="COG2707">
    <property type="taxonomic scope" value="Bacteria"/>
</dbReference>
<dbReference type="Proteomes" id="UP000030647">
    <property type="component" value="Unassembled WGS sequence"/>
</dbReference>
<evidence type="ECO:0000256" key="1">
    <source>
        <dbReference type="ARBA" id="ARBA00022475"/>
    </source>
</evidence>
<comment type="similarity">
    <text evidence="5">Belongs to the UPF0756 family.</text>
</comment>
<gene>
    <name evidence="6" type="ORF">L248_0235</name>
</gene>
<evidence type="ECO:0000256" key="2">
    <source>
        <dbReference type="ARBA" id="ARBA00022692"/>
    </source>
</evidence>